<feature type="transmembrane region" description="Helical" evidence="1">
    <location>
        <begin position="95"/>
        <end position="128"/>
    </location>
</feature>
<feature type="transmembrane region" description="Helical" evidence="1">
    <location>
        <begin position="135"/>
        <end position="159"/>
    </location>
</feature>
<comment type="caution">
    <text evidence="3">The sequence shown here is derived from an EMBL/GenBank/DDBJ whole genome shotgun (WGS) entry which is preliminary data.</text>
</comment>
<dbReference type="InterPro" id="IPR052529">
    <property type="entry name" value="Bact_Transport_Assoc"/>
</dbReference>
<feature type="domain" description="DUF418" evidence="2">
    <location>
        <begin position="207"/>
        <end position="368"/>
    </location>
</feature>
<protein>
    <submittedName>
        <fullName evidence="3">Putative membrane protein YeiB</fullName>
    </submittedName>
</protein>
<dbReference type="AlphaFoldDB" id="A0A7W3LRM8"/>
<dbReference type="Proteomes" id="UP000572680">
    <property type="component" value="Unassembled WGS sequence"/>
</dbReference>
<feature type="transmembrane region" description="Helical" evidence="1">
    <location>
        <begin position="179"/>
        <end position="205"/>
    </location>
</feature>
<keyword evidence="1" id="KW-0812">Transmembrane</keyword>
<dbReference type="InterPro" id="IPR007349">
    <property type="entry name" value="DUF418"/>
</dbReference>
<evidence type="ECO:0000313" key="4">
    <source>
        <dbReference type="Proteomes" id="UP000572680"/>
    </source>
</evidence>
<evidence type="ECO:0000256" key="1">
    <source>
        <dbReference type="SAM" id="Phobius"/>
    </source>
</evidence>
<feature type="transmembrane region" description="Helical" evidence="1">
    <location>
        <begin position="301"/>
        <end position="320"/>
    </location>
</feature>
<feature type="transmembrane region" description="Helical" evidence="1">
    <location>
        <begin position="257"/>
        <end position="281"/>
    </location>
</feature>
<dbReference type="EMBL" id="JACJIA010000006">
    <property type="protein sequence ID" value="MBA8953015.1"/>
    <property type="molecule type" value="Genomic_DNA"/>
</dbReference>
<dbReference type="RefSeq" id="WP_312898042.1">
    <property type="nucleotide sequence ID" value="NZ_BAAALP010000036.1"/>
</dbReference>
<gene>
    <name evidence="3" type="ORF">HNR61_004665</name>
</gene>
<name>A0A7W3LRM8_ACTNM</name>
<proteinExistence type="predicted"/>
<keyword evidence="1" id="KW-0472">Membrane</keyword>
<feature type="transmembrane region" description="Helical" evidence="1">
    <location>
        <begin position="226"/>
        <end position="251"/>
    </location>
</feature>
<dbReference type="Pfam" id="PF04235">
    <property type="entry name" value="DUF418"/>
    <property type="match status" value="1"/>
</dbReference>
<feature type="transmembrane region" description="Helical" evidence="1">
    <location>
        <begin position="12"/>
        <end position="30"/>
    </location>
</feature>
<reference evidence="3 4" key="1">
    <citation type="submission" date="2020-08" db="EMBL/GenBank/DDBJ databases">
        <title>Genomic Encyclopedia of Type Strains, Phase IV (KMG-IV): sequencing the most valuable type-strain genomes for metagenomic binning, comparative biology and taxonomic classification.</title>
        <authorList>
            <person name="Goeker M."/>
        </authorList>
    </citation>
    <scope>NUCLEOTIDE SEQUENCE [LARGE SCALE GENOMIC DNA]</scope>
    <source>
        <strain evidence="3 4">DSM 44197</strain>
    </source>
</reference>
<feature type="transmembrane region" description="Helical" evidence="1">
    <location>
        <begin position="326"/>
        <end position="349"/>
    </location>
</feature>
<evidence type="ECO:0000313" key="3">
    <source>
        <dbReference type="EMBL" id="MBA8953015.1"/>
    </source>
</evidence>
<organism evidence="3 4">
    <name type="scientific">Actinomadura namibiensis</name>
    <dbReference type="NCBI Taxonomy" id="182080"/>
    <lineage>
        <taxon>Bacteria</taxon>
        <taxon>Bacillati</taxon>
        <taxon>Actinomycetota</taxon>
        <taxon>Actinomycetes</taxon>
        <taxon>Streptosporangiales</taxon>
        <taxon>Thermomonosporaceae</taxon>
        <taxon>Actinomadura</taxon>
    </lineage>
</organism>
<feature type="transmembrane region" description="Helical" evidence="1">
    <location>
        <begin position="51"/>
        <end position="75"/>
    </location>
</feature>
<keyword evidence="4" id="KW-1185">Reference proteome</keyword>
<sequence length="377" mass="39594">MTERSVAPDLARGSALLGIALANSVYYITASRYGARSRPLGGSPLDDAVDLILVTLVDARWLPLFAALFGYGVVQMTRRQAAPGRGRSAVRRRRFAWLVAFGAVHVLLLFGGDILAIYGLLGFVLLAMLRVRDRLLLVAAGLALLLAVPLAALVGMPPLGSATRSSIPSLLTADPWEALLLRVAAWPLDLVLLSLSALAPMLLGIHAARRRVLDEPHRHRRLLRRTALAGIPLGVAGGIPLGLIAAEVWAASATTTFLASCLHVLTGFAASLGAGAAFGLLATARRGPVVRALAATGRRSLSCYLAQSVVFVALFAPYAGGLGDDVGTAAMALVAALVWLATVAAATLAERAARRGPAEVLLRRLTYARSSRVFTRV</sequence>
<accession>A0A7W3LRM8</accession>
<keyword evidence="1" id="KW-1133">Transmembrane helix</keyword>
<evidence type="ECO:0000259" key="2">
    <source>
        <dbReference type="Pfam" id="PF04235"/>
    </source>
</evidence>
<dbReference type="PANTHER" id="PTHR30590">
    <property type="entry name" value="INNER MEMBRANE PROTEIN"/>
    <property type="match status" value="1"/>
</dbReference>
<dbReference type="PANTHER" id="PTHR30590:SF2">
    <property type="entry name" value="INNER MEMBRANE PROTEIN"/>
    <property type="match status" value="1"/>
</dbReference>